<dbReference type="Proteomes" id="UP001286313">
    <property type="component" value="Unassembled WGS sequence"/>
</dbReference>
<accession>A0AAE1ERT1</accession>
<feature type="region of interest" description="Disordered" evidence="1">
    <location>
        <begin position="1"/>
        <end position="120"/>
    </location>
</feature>
<proteinExistence type="predicted"/>
<protein>
    <submittedName>
        <fullName evidence="2">Uncharacterized protein</fullName>
    </submittedName>
</protein>
<dbReference type="AlphaFoldDB" id="A0AAE1ERT1"/>
<gene>
    <name evidence="2" type="ORF">Pcinc_033742</name>
</gene>
<dbReference type="EMBL" id="JAWQEG010004795">
    <property type="protein sequence ID" value="KAK3860191.1"/>
    <property type="molecule type" value="Genomic_DNA"/>
</dbReference>
<evidence type="ECO:0000313" key="3">
    <source>
        <dbReference type="Proteomes" id="UP001286313"/>
    </source>
</evidence>
<evidence type="ECO:0000256" key="1">
    <source>
        <dbReference type="SAM" id="MobiDB-lite"/>
    </source>
</evidence>
<sequence>MLGQVSCGARQDTTPARPPSVHPQPARTPTLRPPPARLHAHPPFIPSPPARPPSVHPQPACTPTLRPPPARLHAHPPSIPSPPSRPPSVHPQPACTPTLHPSARLHAHPPSPSTPACPLPPARQPICQHISLQARTPALLSTQPPSLPLLLKQKQSQELWHLSEDHFVFTNPYTFPNNFSSNYWRRYLLAASFLS</sequence>
<organism evidence="2 3">
    <name type="scientific">Petrolisthes cinctipes</name>
    <name type="common">Flat porcelain crab</name>
    <dbReference type="NCBI Taxonomy" id="88211"/>
    <lineage>
        <taxon>Eukaryota</taxon>
        <taxon>Metazoa</taxon>
        <taxon>Ecdysozoa</taxon>
        <taxon>Arthropoda</taxon>
        <taxon>Crustacea</taxon>
        <taxon>Multicrustacea</taxon>
        <taxon>Malacostraca</taxon>
        <taxon>Eumalacostraca</taxon>
        <taxon>Eucarida</taxon>
        <taxon>Decapoda</taxon>
        <taxon>Pleocyemata</taxon>
        <taxon>Anomura</taxon>
        <taxon>Galatheoidea</taxon>
        <taxon>Porcellanidae</taxon>
        <taxon>Petrolisthes</taxon>
    </lineage>
</organism>
<evidence type="ECO:0000313" key="2">
    <source>
        <dbReference type="EMBL" id="KAK3860191.1"/>
    </source>
</evidence>
<feature type="compositionally biased region" description="Pro residues" evidence="1">
    <location>
        <begin position="77"/>
        <end position="90"/>
    </location>
</feature>
<keyword evidence="3" id="KW-1185">Reference proteome</keyword>
<reference evidence="2" key="1">
    <citation type="submission" date="2023-10" db="EMBL/GenBank/DDBJ databases">
        <title>Genome assemblies of two species of porcelain crab, Petrolisthes cinctipes and Petrolisthes manimaculis (Anomura: Porcellanidae).</title>
        <authorList>
            <person name="Angst P."/>
        </authorList>
    </citation>
    <scope>NUCLEOTIDE SEQUENCE</scope>
    <source>
        <strain evidence="2">PB745_01</strain>
        <tissue evidence="2">Gill</tissue>
    </source>
</reference>
<feature type="compositionally biased region" description="Pro residues" evidence="1">
    <location>
        <begin position="43"/>
        <end position="56"/>
    </location>
</feature>
<feature type="compositionally biased region" description="Pro residues" evidence="1">
    <location>
        <begin position="109"/>
        <end position="120"/>
    </location>
</feature>
<name>A0AAE1ERT1_PETCI</name>
<comment type="caution">
    <text evidence="2">The sequence shown here is derived from an EMBL/GenBank/DDBJ whole genome shotgun (WGS) entry which is preliminary data.</text>
</comment>